<accession>A0A1N7PKW0</accession>
<keyword evidence="3 7" id="KW-1133">Transmembrane helix</keyword>
<evidence type="ECO:0000259" key="8">
    <source>
        <dbReference type="PROSITE" id="PS50111"/>
    </source>
</evidence>
<dbReference type="Pfam" id="PF00015">
    <property type="entry name" value="MCPsignal"/>
    <property type="match status" value="1"/>
</dbReference>
<reference evidence="10" key="1">
    <citation type="submission" date="2017-01" db="EMBL/GenBank/DDBJ databases">
        <authorList>
            <person name="Varghese N."/>
            <person name="Submissions S."/>
        </authorList>
    </citation>
    <scope>NUCLEOTIDE SEQUENCE [LARGE SCALE GENOMIC DNA]</scope>
    <source>
        <strain evidence="10">DSM 22306</strain>
    </source>
</reference>
<dbReference type="EMBL" id="FTOE01000016">
    <property type="protein sequence ID" value="SIT11147.1"/>
    <property type="molecule type" value="Genomic_DNA"/>
</dbReference>
<evidence type="ECO:0000256" key="1">
    <source>
        <dbReference type="ARBA" id="ARBA00004141"/>
    </source>
</evidence>
<name>A0A1N7PKW0_9GAMM</name>
<dbReference type="SMART" id="SM00283">
    <property type="entry name" value="MA"/>
    <property type="match status" value="1"/>
</dbReference>
<proteinExistence type="predicted"/>
<keyword evidence="10" id="KW-1185">Reference proteome</keyword>
<dbReference type="PROSITE" id="PS50111">
    <property type="entry name" value="CHEMOTAXIS_TRANSDUC_2"/>
    <property type="match status" value="1"/>
</dbReference>
<keyword evidence="2 7" id="KW-0812">Transmembrane</keyword>
<dbReference type="GO" id="GO:0006935">
    <property type="term" value="P:chemotaxis"/>
    <property type="evidence" value="ECO:0007669"/>
    <property type="project" value="UniProtKB-ARBA"/>
</dbReference>
<evidence type="ECO:0000256" key="3">
    <source>
        <dbReference type="ARBA" id="ARBA00022989"/>
    </source>
</evidence>
<dbReference type="AlphaFoldDB" id="A0A1N7PKW0"/>
<evidence type="ECO:0000256" key="4">
    <source>
        <dbReference type="ARBA" id="ARBA00023136"/>
    </source>
</evidence>
<organism evidence="9 10">
    <name type="scientific">Neptunomonas antarctica</name>
    <dbReference type="NCBI Taxonomy" id="619304"/>
    <lineage>
        <taxon>Bacteria</taxon>
        <taxon>Pseudomonadati</taxon>
        <taxon>Pseudomonadota</taxon>
        <taxon>Gammaproteobacteria</taxon>
        <taxon>Oceanospirillales</taxon>
        <taxon>Oceanospirillaceae</taxon>
        <taxon>Neptunomonas</taxon>
    </lineage>
</organism>
<gene>
    <name evidence="9" type="ORF">SAMN05421760_1161</name>
</gene>
<dbReference type="STRING" id="619304.SAMN05421760_1161"/>
<evidence type="ECO:0000256" key="2">
    <source>
        <dbReference type="ARBA" id="ARBA00022692"/>
    </source>
</evidence>
<comment type="subcellular location">
    <subcellularLocation>
        <location evidence="1">Membrane</location>
        <topology evidence="1">Multi-pass membrane protein</topology>
    </subcellularLocation>
</comment>
<dbReference type="GO" id="GO:0007165">
    <property type="term" value="P:signal transduction"/>
    <property type="evidence" value="ECO:0007669"/>
    <property type="project" value="UniProtKB-KW"/>
</dbReference>
<dbReference type="Gene3D" id="6.10.340.10">
    <property type="match status" value="1"/>
</dbReference>
<feature type="transmembrane region" description="Helical" evidence="7">
    <location>
        <begin position="304"/>
        <end position="322"/>
    </location>
</feature>
<dbReference type="GO" id="GO:0016020">
    <property type="term" value="C:membrane"/>
    <property type="evidence" value="ECO:0007669"/>
    <property type="project" value="UniProtKB-SubCell"/>
</dbReference>
<dbReference type="Gene3D" id="1.10.287.950">
    <property type="entry name" value="Methyl-accepting chemotaxis protein"/>
    <property type="match status" value="1"/>
</dbReference>
<dbReference type="RefSeq" id="WP_054341081.1">
    <property type="nucleotide sequence ID" value="NZ_FTOE01000016.1"/>
</dbReference>
<evidence type="ECO:0000313" key="10">
    <source>
        <dbReference type="Proteomes" id="UP000185999"/>
    </source>
</evidence>
<dbReference type="InterPro" id="IPR004089">
    <property type="entry name" value="MCPsignal_dom"/>
</dbReference>
<keyword evidence="5 6" id="KW-0807">Transducer</keyword>
<evidence type="ECO:0000313" key="9">
    <source>
        <dbReference type="EMBL" id="SIT11147.1"/>
    </source>
</evidence>
<feature type="transmembrane region" description="Helical" evidence="7">
    <location>
        <begin position="12"/>
        <end position="29"/>
    </location>
</feature>
<dbReference type="PANTHER" id="PTHR32089">
    <property type="entry name" value="METHYL-ACCEPTING CHEMOTAXIS PROTEIN MCPB"/>
    <property type="match status" value="1"/>
</dbReference>
<dbReference type="Proteomes" id="UP000185999">
    <property type="component" value="Unassembled WGS sequence"/>
</dbReference>
<dbReference type="PANTHER" id="PTHR32089:SF119">
    <property type="entry name" value="METHYL-ACCEPTING CHEMOTAXIS PROTEIN CTPL"/>
    <property type="match status" value="1"/>
</dbReference>
<evidence type="ECO:0000256" key="5">
    <source>
        <dbReference type="ARBA" id="ARBA00023224"/>
    </source>
</evidence>
<dbReference type="SUPFAM" id="SSF58104">
    <property type="entry name" value="Methyl-accepting chemotaxis protein (MCP) signaling domain"/>
    <property type="match status" value="1"/>
</dbReference>
<evidence type="ECO:0000256" key="7">
    <source>
        <dbReference type="SAM" id="Phobius"/>
    </source>
</evidence>
<feature type="domain" description="Methyl-accepting transducer" evidence="8">
    <location>
        <begin position="403"/>
        <end position="621"/>
    </location>
</feature>
<protein>
    <submittedName>
        <fullName evidence="9">Methyl-accepting chemotaxis protein</fullName>
    </submittedName>
</protein>
<evidence type="ECO:0000256" key="6">
    <source>
        <dbReference type="PROSITE-ProRule" id="PRU00284"/>
    </source>
</evidence>
<keyword evidence="4 7" id="KW-0472">Membrane</keyword>
<sequence>MRISFITRTTVIILFTTITFLAISIFWALDKLESAFTDTQAFQQLQQITNETINLPLNDYLNTGDANLLNKISDNIKTLSKNIEASDSLTNAKKQHLIVTLGALDDHLSVQLRAAGKLNNPETLLIISEQQISNALATLSDINNQHDNSDLQKKYWNLITNIETSLYQLVNARQHTMSTQSEDTDSLNRILDTIKNKAEQLTSLSLMGVYKSKPKEAAEDDITALMGWKKTTNDTAEDLSEEPISTINTQISRYPKEISNIRNLLSSKKSAQDIAKQQLNKLNNEITVAQYSLFENYHNIRIQVQWVLIITVIIIMIAVLLMSKLTFKLAHTIALSAQITSALAKGDLKQEIVFLSRFKECVSLQGSLEELKTYFHKLINDIRSENNRLTILQGTSLAGSICLTEIIEEQNQSTQNSAHKIEQLNISFQEVTNNAEDTTHQTSDSKQKIEGGLAQLKQTCQSLNLLASEVQTTEQSIILLQSDVKLISNTLNVIHGFAEQTNLLALNAAIEAARAGEAGRGFAVVADEVRQLANNTASSANTIQALTKRLTERTSRTVALMKLQRHTTKETLDKANSTQSSIISITDSIAAIHEKSLAISSAANLQTMVSKEIVIAINNTATMSTKSAKEAQNNEEFSHQLAEINTRLKGLVSHLG</sequence>